<name>A0ABQ9EFB7_TEGGR</name>
<evidence type="ECO:0000256" key="5">
    <source>
        <dbReference type="ARBA" id="ARBA00026215"/>
    </source>
</evidence>
<dbReference type="EMBL" id="JARBDR010000917">
    <property type="protein sequence ID" value="KAJ8303136.1"/>
    <property type="molecule type" value="Genomic_DNA"/>
</dbReference>
<proteinExistence type="predicted"/>
<evidence type="ECO:0000313" key="7">
    <source>
        <dbReference type="Proteomes" id="UP001217089"/>
    </source>
</evidence>
<protein>
    <recommendedName>
        <fullName evidence="5">Cilia- and flagella-associated protein 418</fullName>
    </recommendedName>
</protein>
<sequence length="115" mass="13173">MADDIDDLLDEVETKFCTKDKKKKASVSRCFPIYVGNTSLALGRSNSMNKKGCDKLRCTACDFKVITFDNFEWDPETDYLFLRNNVPDFHRLKSNLLPKKGLSSLLLPMLSQIFI</sequence>
<evidence type="ECO:0000313" key="6">
    <source>
        <dbReference type="EMBL" id="KAJ8303136.1"/>
    </source>
</evidence>
<accession>A0ABQ9EFB7</accession>
<dbReference type="Pfam" id="PF14996">
    <property type="entry name" value="RMP"/>
    <property type="match status" value="1"/>
</dbReference>
<reference evidence="6 7" key="1">
    <citation type="submission" date="2022-12" db="EMBL/GenBank/DDBJ databases">
        <title>Chromosome-level genome of Tegillarca granosa.</title>
        <authorList>
            <person name="Kim J."/>
        </authorList>
    </citation>
    <scope>NUCLEOTIDE SEQUENCE [LARGE SCALE GENOMIC DNA]</scope>
    <source>
        <strain evidence="6">Teg-2019</strain>
        <tissue evidence="6">Adductor muscle</tissue>
    </source>
</reference>
<evidence type="ECO:0000256" key="2">
    <source>
        <dbReference type="ARBA" id="ARBA00004496"/>
    </source>
</evidence>
<evidence type="ECO:0000256" key="3">
    <source>
        <dbReference type="ARBA" id="ARBA00022490"/>
    </source>
</evidence>
<dbReference type="PANTHER" id="PTHR33958:SF1">
    <property type="entry name" value="CILIA- AND FLAGELLA-ASSOCIATED PROTEIN 418"/>
    <property type="match status" value="1"/>
</dbReference>
<comment type="subcellular location">
    <subcellularLocation>
        <location evidence="2">Cytoplasm</location>
    </subcellularLocation>
    <subcellularLocation>
        <location evidence="1">Photoreceptor inner segment</location>
    </subcellularLocation>
</comment>
<comment type="caution">
    <text evidence="6">The sequence shown here is derived from an EMBL/GenBank/DDBJ whole genome shotgun (WGS) entry which is preliminary data.</text>
</comment>
<dbReference type="Proteomes" id="UP001217089">
    <property type="component" value="Unassembled WGS sequence"/>
</dbReference>
<evidence type="ECO:0000256" key="1">
    <source>
        <dbReference type="ARBA" id="ARBA00004437"/>
    </source>
</evidence>
<evidence type="ECO:0000256" key="4">
    <source>
        <dbReference type="ARBA" id="ARBA00024819"/>
    </source>
</evidence>
<comment type="function">
    <text evidence="4">May be involved in photoreceptor outer segment disk morphogenesis.</text>
</comment>
<dbReference type="PANTHER" id="PTHR33958">
    <property type="entry name" value="PROTEIN C8ORF37"/>
    <property type="match status" value="1"/>
</dbReference>
<gene>
    <name evidence="6" type="ORF">KUTeg_019532</name>
</gene>
<keyword evidence="3" id="KW-0963">Cytoplasm</keyword>
<keyword evidence="7" id="KW-1185">Reference proteome</keyword>
<dbReference type="InterPro" id="IPR029239">
    <property type="entry name" value="CFAP418"/>
</dbReference>
<organism evidence="6 7">
    <name type="scientific">Tegillarca granosa</name>
    <name type="common">Malaysian cockle</name>
    <name type="synonym">Anadara granosa</name>
    <dbReference type="NCBI Taxonomy" id="220873"/>
    <lineage>
        <taxon>Eukaryota</taxon>
        <taxon>Metazoa</taxon>
        <taxon>Spiralia</taxon>
        <taxon>Lophotrochozoa</taxon>
        <taxon>Mollusca</taxon>
        <taxon>Bivalvia</taxon>
        <taxon>Autobranchia</taxon>
        <taxon>Pteriomorphia</taxon>
        <taxon>Arcoida</taxon>
        <taxon>Arcoidea</taxon>
        <taxon>Arcidae</taxon>
        <taxon>Tegillarca</taxon>
    </lineage>
</organism>